<sequence length="153" mass="16610">MALSVLVVVLVATTVVFSLRWQNGHAADARRNDAVAAARQVALNLTSINFNTADADVNRLISGATGDFRNLFTQNLDSYVDIVKQNQVVTTGQVTEAGVQDINANIAHIILAVQSTVRNTAVSNGEVRTYRMALQMERHGDGSWLVSRVDFVP</sequence>
<gene>
    <name evidence="3" type="ORF">FrCorBMG51_03875</name>
</gene>
<evidence type="ECO:0000313" key="4">
    <source>
        <dbReference type="Proteomes" id="UP000035425"/>
    </source>
</evidence>
<keyword evidence="2" id="KW-0472">Membrane</keyword>
<proteinExistence type="predicted"/>
<reference evidence="3 4" key="1">
    <citation type="submission" date="2014-12" db="EMBL/GenBank/DDBJ databases">
        <title>Frankia sp. BMG5.1 draft genome.</title>
        <authorList>
            <person name="Gtari M."/>
            <person name="Ghodhbane-Gtari F."/>
            <person name="Nouioui I."/>
            <person name="Ktari A."/>
            <person name="Hezbri K."/>
            <person name="Mimouni W."/>
            <person name="Sbissi I."/>
            <person name="Ayari A."/>
            <person name="Yamanaka T."/>
            <person name="Normand P."/>
            <person name="Tisa L.S."/>
            <person name="Boudabous A."/>
        </authorList>
    </citation>
    <scope>NUCLEOTIDE SEQUENCE [LARGE SCALE GENOMIC DNA]</scope>
    <source>
        <strain evidence="3 4">BMG5.1</strain>
    </source>
</reference>
<evidence type="ECO:0000313" key="3">
    <source>
        <dbReference type="EMBL" id="KLL12548.1"/>
    </source>
</evidence>
<name>A0ABR5F730_9ACTN</name>
<dbReference type="PANTHER" id="PTHR37042:SF4">
    <property type="entry name" value="OUTER MEMBRANE PROTEIN RV1973"/>
    <property type="match status" value="1"/>
</dbReference>
<protein>
    <recommendedName>
        <fullName evidence="5">Mce-associated membrane protein</fullName>
    </recommendedName>
</protein>
<keyword evidence="4" id="KW-1185">Reference proteome</keyword>
<comment type="caution">
    <text evidence="3">The sequence shown here is derived from an EMBL/GenBank/DDBJ whole genome shotgun (WGS) entry which is preliminary data.</text>
</comment>
<evidence type="ECO:0008006" key="5">
    <source>
        <dbReference type="Google" id="ProtNLM"/>
    </source>
</evidence>
<organism evidence="3 4">
    <name type="scientific">Protofrankia coriariae</name>
    <dbReference type="NCBI Taxonomy" id="1562887"/>
    <lineage>
        <taxon>Bacteria</taxon>
        <taxon>Bacillati</taxon>
        <taxon>Actinomycetota</taxon>
        <taxon>Actinomycetes</taxon>
        <taxon>Frankiales</taxon>
        <taxon>Frankiaceae</taxon>
        <taxon>Protofrankia</taxon>
    </lineage>
</organism>
<dbReference type="EMBL" id="JWIO01000004">
    <property type="protein sequence ID" value="KLL12548.1"/>
    <property type="molecule type" value="Genomic_DNA"/>
</dbReference>
<evidence type="ECO:0000256" key="2">
    <source>
        <dbReference type="ARBA" id="ARBA00023136"/>
    </source>
</evidence>
<evidence type="ECO:0000256" key="1">
    <source>
        <dbReference type="ARBA" id="ARBA00004370"/>
    </source>
</evidence>
<comment type="subcellular location">
    <subcellularLocation>
        <location evidence="1">Membrane</location>
    </subcellularLocation>
</comment>
<accession>A0ABR5F730</accession>
<dbReference type="PANTHER" id="PTHR37042">
    <property type="entry name" value="OUTER MEMBRANE PROTEIN RV1973"/>
    <property type="match status" value="1"/>
</dbReference>
<dbReference type="Proteomes" id="UP000035425">
    <property type="component" value="Unassembled WGS sequence"/>
</dbReference>